<dbReference type="InterPro" id="IPR002347">
    <property type="entry name" value="SDR_fam"/>
</dbReference>
<keyword evidence="4" id="KW-1185">Reference proteome</keyword>
<dbReference type="PANTHER" id="PTHR43157:SF31">
    <property type="entry name" value="PHOSPHATIDYLINOSITOL-GLYCAN BIOSYNTHESIS CLASS F PROTEIN"/>
    <property type="match status" value="1"/>
</dbReference>
<comment type="similarity">
    <text evidence="2">Belongs to the short-chain dehydrogenases/reductases (SDR) family.</text>
</comment>
<evidence type="ECO:0000256" key="1">
    <source>
        <dbReference type="ARBA" id="ARBA00023002"/>
    </source>
</evidence>
<dbReference type="OrthoDB" id="191139at2759"/>
<reference evidence="3 4" key="1">
    <citation type="submission" date="2016-07" db="EMBL/GenBank/DDBJ databases">
        <title>Pervasive Adenine N6-methylation of Active Genes in Fungi.</title>
        <authorList>
            <consortium name="DOE Joint Genome Institute"/>
            <person name="Mondo S.J."/>
            <person name="Dannebaum R.O."/>
            <person name="Kuo R.C."/>
            <person name="Labutti K."/>
            <person name="Haridas S."/>
            <person name="Kuo A."/>
            <person name="Salamov A."/>
            <person name="Ahrendt S.R."/>
            <person name="Lipzen A."/>
            <person name="Sullivan W."/>
            <person name="Andreopoulos W.B."/>
            <person name="Clum A."/>
            <person name="Lindquist E."/>
            <person name="Daum C."/>
            <person name="Ramamoorthy G.K."/>
            <person name="Gryganskyi A."/>
            <person name="Culley D."/>
            <person name="Magnuson J.K."/>
            <person name="James T.Y."/>
            <person name="O'Malley M.A."/>
            <person name="Stajich J.E."/>
            <person name="Spatafora J.W."/>
            <person name="Visel A."/>
            <person name="Grigoriev I.V."/>
        </authorList>
    </citation>
    <scope>NUCLEOTIDE SEQUENCE [LARGE SCALE GENOMIC DNA]</scope>
    <source>
        <strain evidence="3 4">NRRL 3301</strain>
    </source>
</reference>
<dbReference type="Proteomes" id="UP000242146">
    <property type="component" value="Unassembled WGS sequence"/>
</dbReference>
<dbReference type="PRINTS" id="PR00080">
    <property type="entry name" value="SDRFAMILY"/>
</dbReference>
<dbReference type="GO" id="GO:0016491">
    <property type="term" value="F:oxidoreductase activity"/>
    <property type="evidence" value="ECO:0007669"/>
    <property type="project" value="UniProtKB-KW"/>
</dbReference>
<comment type="caution">
    <text evidence="3">The sequence shown here is derived from an EMBL/GenBank/DDBJ whole genome shotgun (WGS) entry which is preliminary data.</text>
</comment>
<dbReference type="Pfam" id="PF00106">
    <property type="entry name" value="adh_short"/>
    <property type="match status" value="1"/>
</dbReference>
<organism evidence="3 4">
    <name type="scientific">Hesseltinella vesiculosa</name>
    <dbReference type="NCBI Taxonomy" id="101127"/>
    <lineage>
        <taxon>Eukaryota</taxon>
        <taxon>Fungi</taxon>
        <taxon>Fungi incertae sedis</taxon>
        <taxon>Mucoromycota</taxon>
        <taxon>Mucoromycotina</taxon>
        <taxon>Mucoromycetes</taxon>
        <taxon>Mucorales</taxon>
        <taxon>Cunninghamellaceae</taxon>
        <taxon>Hesseltinella</taxon>
    </lineage>
</organism>
<gene>
    <name evidence="3" type="ORF">DM01DRAFT_1384782</name>
</gene>
<dbReference type="STRING" id="101127.A0A1X2GCH2"/>
<evidence type="ECO:0000313" key="4">
    <source>
        <dbReference type="Proteomes" id="UP000242146"/>
    </source>
</evidence>
<keyword evidence="1" id="KW-0560">Oxidoreductase</keyword>
<dbReference type="Gene3D" id="3.40.50.720">
    <property type="entry name" value="NAD(P)-binding Rossmann-like Domain"/>
    <property type="match status" value="1"/>
</dbReference>
<name>A0A1X2GCH2_9FUNG</name>
<evidence type="ECO:0000313" key="3">
    <source>
        <dbReference type="EMBL" id="ORX50539.1"/>
    </source>
</evidence>
<sequence>MFWSTPNFSTNEIPDLTGKIAIITGSSNGLGKVSALEMARKGCHCVLACRSEAKAQAAIAEIVQETGNDKVEFMALELGSLSSVKSFADAYLAKFDRLDILLNNAGVAGPESFVLTDDGIENTVAVNFVCTAYLTLLLLPILEKSAPSRVVSVSSEAHKYPFGWSFNPKDMEDESKFGRIMATYGRSKLSLTLFSNELSKRLRAKGVESVYVNQVHPGAVETNMLMKMKELLGATLYRMFTAIMGALTPEEGALTQLYAATSPDIESKNIHGTYYVPIAKVASVSTAAQSSDNAKLVWDYLQDILVEKVPGYQRSTL</sequence>
<protein>
    <submittedName>
        <fullName evidence="3">NAD(P)-binding protein</fullName>
    </submittedName>
</protein>
<dbReference type="PRINTS" id="PR00081">
    <property type="entry name" value="GDHRDH"/>
</dbReference>
<dbReference type="PANTHER" id="PTHR43157">
    <property type="entry name" value="PHOSPHATIDYLINOSITOL-GLYCAN BIOSYNTHESIS CLASS F PROTEIN-RELATED"/>
    <property type="match status" value="1"/>
</dbReference>
<dbReference type="EMBL" id="MCGT01000023">
    <property type="protein sequence ID" value="ORX50539.1"/>
    <property type="molecule type" value="Genomic_DNA"/>
</dbReference>
<accession>A0A1X2GCH2</accession>
<dbReference type="InterPro" id="IPR036291">
    <property type="entry name" value="NAD(P)-bd_dom_sf"/>
</dbReference>
<dbReference type="SUPFAM" id="SSF51735">
    <property type="entry name" value="NAD(P)-binding Rossmann-fold domains"/>
    <property type="match status" value="1"/>
</dbReference>
<evidence type="ECO:0000256" key="2">
    <source>
        <dbReference type="RuleBase" id="RU000363"/>
    </source>
</evidence>
<proteinExistence type="inferred from homology"/>
<dbReference type="AlphaFoldDB" id="A0A1X2GCH2"/>